<dbReference type="RefSeq" id="XP_068351010.1">
    <property type="nucleotide sequence ID" value="XM_068510487.1"/>
</dbReference>
<dbReference type="EMBL" id="MLAK01001089">
    <property type="protein sequence ID" value="OHS97873.1"/>
    <property type="molecule type" value="Genomic_DNA"/>
</dbReference>
<feature type="binding site" evidence="1">
    <location>
        <position position="796"/>
    </location>
    <ligand>
        <name>Mg(2+)</name>
        <dbReference type="ChEBI" id="CHEBI:18420"/>
        <label>1</label>
    </ligand>
</feature>
<dbReference type="InterPro" id="IPR050792">
    <property type="entry name" value="ADP-ribosylglycohydrolase"/>
</dbReference>
<dbReference type="NCBIfam" id="TIGR02464">
    <property type="entry name" value="ribofla_fusion"/>
    <property type="match status" value="1"/>
</dbReference>
<accession>A0A1J4JGS9</accession>
<evidence type="ECO:0000313" key="4">
    <source>
        <dbReference type="Proteomes" id="UP000179807"/>
    </source>
</evidence>
<dbReference type="Pfam" id="PF03747">
    <property type="entry name" value="ADP_ribosyl_GH"/>
    <property type="match status" value="1"/>
</dbReference>
<reference evidence="3" key="1">
    <citation type="submission" date="2016-10" db="EMBL/GenBank/DDBJ databases">
        <authorList>
            <person name="Benchimol M."/>
            <person name="Almeida L.G."/>
            <person name="Vasconcelos A.T."/>
            <person name="Perreira-Neves A."/>
            <person name="Rosa I.A."/>
            <person name="Tasca T."/>
            <person name="Bogo M.R."/>
            <person name="de Souza W."/>
        </authorList>
    </citation>
    <scope>NUCLEOTIDE SEQUENCE [LARGE SCALE GENOMIC DNA]</scope>
    <source>
        <strain evidence="3">K</strain>
    </source>
</reference>
<feature type="binding site" evidence="1">
    <location>
        <position position="553"/>
    </location>
    <ligand>
        <name>Mg(2+)</name>
        <dbReference type="ChEBI" id="CHEBI:18420"/>
        <label>1</label>
    </ligand>
</feature>
<dbReference type="InterPro" id="IPR012816">
    <property type="entry name" value="NADAR"/>
</dbReference>
<dbReference type="Proteomes" id="UP000179807">
    <property type="component" value="Unassembled WGS sequence"/>
</dbReference>
<dbReference type="InterPro" id="IPR032675">
    <property type="entry name" value="LRR_dom_sf"/>
</dbReference>
<keyword evidence="1" id="KW-0479">Metal-binding</keyword>
<gene>
    <name evidence="3" type="ORF">TRFO_35834</name>
</gene>
<feature type="domain" description="NADAR" evidence="2">
    <location>
        <begin position="30"/>
        <end position="188"/>
    </location>
</feature>
<dbReference type="InterPro" id="IPR037238">
    <property type="entry name" value="YbiA-like_sf"/>
</dbReference>
<dbReference type="SUPFAM" id="SSF101478">
    <property type="entry name" value="ADP-ribosylglycohydrolase"/>
    <property type="match status" value="1"/>
</dbReference>
<proteinExistence type="predicted"/>
<dbReference type="GeneID" id="94845191"/>
<dbReference type="InterPro" id="IPR005502">
    <property type="entry name" value="Ribosyl_crysJ1"/>
</dbReference>
<dbReference type="SUPFAM" id="SSF52047">
    <property type="entry name" value="RNI-like"/>
    <property type="match status" value="1"/>
</dbReference>
<dbReference type="SUPFAM" id="SSF143990">
    <property type="entry name" value="YbiA-like"/>
    <property type="match status" value="1"/>
</dbReference>
<dbReference type="OrthoDB" id="2021138at2759"/>
<dbReference type="InterPro" id="IPR036705">
    <property type="entry name" value="Ribosyl_crysJ1_sf"/>
</dbReference>
<dbReference type="Gene3D" id="1.10.357.40">
    <property type="entry name" value="YbiA-like"/>
    <property type="match status" value="1"/>
</dbReference>
<dbReference type="PANTHER" id="PTHR16222">
    <property type="entry name" value="ADP-RIBOSYLGLYCOHYDROLASE"/>
    <property type="match status" value="1"/>
</dbReference>
<organism evidence="3 4">
    <name type="scientific">Tritrichomonas foetus</name>
    <dbReference type="NCBI Taxonomy" id="1144522"/>
    <lineage>
        <taxon>Eukaryota</taxon>
        <taxon>Metamonada</taxon>
        <taxon>Parabasalia</taxon>
        <taxon>Tritrichomonadida</taxon>
        <taxon>Tritrichomonadidae</taxon>
        <taxon>Tritrichomonas</taxon>
    </lineage>
</organism>
<dbReference type="Gene3D" id="3.80.10.10">
    <property type="entry name" value="Ribonuclease Inhibitor"/>
    <property type="match status" value="1"/>
</dbReference>
<dbReference type="GO" id="GO:0046872">
    <property type="term" value="F:metal ion binding"/>
    <property type="evidence" value="ECO:0007669"/>
    <property type="project" value="UniProtKB-KW"/>
</dbReference>
<feature type="binding site" evidence="1">
    <location>
        <position position="554"/>
    </location>
    <ligand>
        <name>Mg(2+)</name>
        <dbReference type="ChEBI" id="CHEBI:18420"/>
        <label>1</label>
    </ligand>
</feature>
<keyword evidence="1" id="KW-0460">Magnesium</keyword>
<feature type="binding site" evidence="1">
    <location>
        <position position="552"/>
    </location>
    <ligand>
        <name>Mg(2+)</name>
        <dbReference type="ChEBI" id="CHEBI:18420"/>
        <label>1</label>
    </ligand>
</feature>
<evidence type="ECO:0000313" key="3">
    <source>
        <dbReference type="EMBL" id="OHS97873.1"/>
    </source>
</evidence>
<dbReference type="CDD" id="cd15457">
    <property type="entry name" value="NADAR"/>
    <property type="match status" value="1"/>
</dbReference>
<evidence type="ECO:0000259" key="2">
    <source>
        <dbReference type="Pfam" id="PF08719"/>
    </source>
</evidence>
<dbReference type="AlphaFoldDB" id="A0A1J4JGS9"/>
<sequence>MTEAPTTEGVYTLEDLKEAWSHGKRYKFAYFWESDCIVDEPTVQCFSQWYPSTFTIDGIVYSSALQFMMASKGRLFPNNNKIIKKIMTTKKPNKMKTLGREIKNFNQETWDKECRNIVFKANLAKFSQNEKMKKVLMSFDKNTIFVEANPHDTIWGIHLKENDPKARDPFQWCGQNYLGFQLTKVRDSFIQEATNIHQNLQENSAHLSNTSDKNKHMSNMISFAYHDVLDYDQSKFSQIESLDFLSTKISEVLLNNLPNLKRIRVSKCDQVTSIKLTNMPKLEVVDILDNEILSFADFRNCPNLVCVDAGFCYDLKQLLGIENVKYLNITDCENLTPLPIMPNLLYINLNHTHQNPCYILNTSLQLEFISSYLINSQHYKLSKLSSHPSLRTFIIGNSTLEADSFLPHSQLEAIYIHRDVEITGNQQILVGSGIIVANSQTTFVWETLSQKLKYQEIQLLLYGPWGVPDVDSIPSQPVRAIIRPPSNTNIEGASNAIAGAILASAVLDMIGVGVEFLDESQSKILLRGDADMTWSHPYINRHNVRFLRGTPTDDTSQNILIMRSLVYSNTPHSESPSTSETHSKLDINGVKIDMIDFGKRLIEWVDQGHAEHKHPGGLGCGATTYHVLNHPLFMSDPIQAAYKTWDKGGRKSAPNGAAMRSASSGCFAFWDENIVINIAKSYAKATHADPRCVYSSVAIALLVSRFIQYHAGLRSTMPDIDEALEKAMIVVDGAQNYTQDIQYYNNCRTLQDLNLAGEGIGYTLKALGSGIWALRYCNSINEGITKIIREGGDSDTNGAVVGALLGAKYGYTGIPEEYIKLMFTGQWMWNEMEPFMGLMGIKPPQSPYM</sequence>
<name>A0A1J4JGS9_9EUKA</name>
<comment type="caution">
    <text evidence="3">The sequence shown here is derived from an EMBL/GenBank/DDBJ whole genome shotgun (WGS) entry which is preliminary data.</text>
</comment>
<feature type="binding site" evidence="1">
    <location>
        <position position="793"/>
    </location>
    <ligand>
        <name>Mg(2+)</name>
        <dbReference type="ChEBI" id="CHEBI:18420"/>
        <label>1</label>
    </ligand>
</feature>
<feature type="binding site" evidence="1">
    <location>
        <position position="795"/>
    </location>
    <ligand>
        <name>Mg(2+)</name>
        <dbReference type="ChEBI" id="CHEBI:18420"/>
        <label>1</label>
    </ligand>
</feature>
<dbReference type="Gene3D" id="1.10.4080.10">
    <property type="entry name" value="ADP-ribosylation/Crystallin J1"/>
    <property type="match status" value="1"/>
</dbReference>
<protein>
    <recommendedName>
        <fullName evidence="2">NADAR domain-containing protein</fullName>
    </recommendedName>
</protein>
<dbReference type="PANTHER" id="PTHR16222:SF28">
    <property type="entry name" value="ADP-RIBOSYLGLYCOHYDROLASE"/>
    <property type="match status" value="1"/>
</dbReference>
<evidence type="ECO:0000256" key="1">
    <source>
        <dbReference type="PIRSR" id="PIRSR605502-1"/>
    </source>
</evidence>
<dbReference type="Pfam" id="PF08719">
    <property type="entry name" value="NADAR"/>
    <property type="match status" value="1"/>
</dbReference>
<keyword evidence="4" id="KW-1185">Reference proteome</keyword>
<dbReference type="VEuPathDB" id="TrichDB:TRFO_35834"/>
<comment type="cofactor">
    <cofactor evidence="1">
        <name>Mg(2+)</name>
        <dbReference type="ChEBI" id="CHEBI:18420"/>
    </cofactor>
    <text evidence="1">Binds 2 magnesium ions per subunit.</text>
</comment>